<comment type="caution">
    <text evidence="1">The sequence shown here is derived from an EMBL/GenBank/DDBJ whole genome shotgun (WGS) entry which is preliminary data.</text>
</comment>
<dbReference type="RefSeq" id="WP_169659771.1">
    <property type="nucleotide sequence ID" value="NZ_JABANE010000104.1"/>
</dbReference>
<sequence length="301" mass="36048">MKQISILFILFSLYQSTLGQTHKHDYFSDSKYFDECIIIHYKIKKITVSEFYSFLENQTIYTFNEKGELICSESNSFEKDAPEIISRQTKDCNEYTNGLQTRHLRYRDQKEKPEWIEEFNYEFDKNGNIIEIRTIDHTIPRNSNVETFLYDDENRFIKSITNSGYITEEYYDADDNLIESSWGSDSLDFNTVKYTYDRWKNILTMDYSGVVFDNYSLVGTENQYDKFGRKKSKTLVYASGNKQFETYYYDNDSIIRVETRFSDSDFKNQTIEIYNSELIQSITEKSNNKTYLKKTFEYEFF</sequence>
<organism evidence="1 2">
    <name type="scientific">Flammeovirga aprica JL-4</name>
    <dbReference type="NCBI Taxonomy" id="694437"/>
    <lineage>
        <taxon>Bacteria</taxon>
        <taxon>Pseudomonadati</taxon>
        <taxon>Bacteroidota</taxon>
        <taxon>Cytophagia</taxon>
        <taxon>Cytophagales</taxon>
        <taxon>Flammeovirgaceae</taxon>
        <taxon>Flammeovirga</taxon>
    </lineage>
</organism>
<dbReference type="Proteomes" id="UP000576082">
    <property type="component" value="Unassembled WGS sequence"/>
</dbReference>
<protein>
    <recommendedName>
        <fullName evidence="3">YD repeat-containing protein</fullName>
    </recommendedName>
</protein>
<proteinExistence type="predicted"/>
<accession>A0A7X9RZH1</accession>
<reference evidence="1 2" key="1">
    <citation type="submission" date="2020-04" db="EMBL/GenBank/DDBJ databases">
        <title>Flammeovirga sp. SR4, a novel species isolated from seawater.</title>
        <authorList>
            <person name="Wang X."/>
        </authorList>
    </citation>
    <scope>NUCLEOTIDE SEQUENCE [LARGE SCALE GENOMIC DNA]</scope>
    <source>
        <strain evidence="1 2">ATCC 23126</strain>
    </source>
</reference>
<evidence type="ECO:0008006" key="3">
    <source>
        <dbReference type="Google" id="ProtNLM"/>
    </source>
</evidence>
<evidence type="ECO:0000313" key="2">
    <source>
        <dbReference type="Proteomes" id="UP000576082"/>
    </source>
</evidence>
<dbReference type="EMBL" id="JABANE010000104">
    <property type="protein sequence ID" value="NME71558.1"/>
    <property type="molecule type" value="Genomic_DNA"/>
</dbReference>
<name>A0A7X9RZH1_9BACT</name>
<keyword evidence="2" id="KW-1185">Reference proteome</keyword>
<evidence type="ECO:0000313" key="1">
    <source>
        <dbReference type="EMBL" id="NME71558.1"/>
    </source>
</evidence>
<dbReference type="Gene3D" id="2.180.10.10">
    <property type="entry name" value="RHS repeat-associated core"/>
    <property type="match status" value="1"/>
</dbReference>
<gene>
    <name evidence="1" type="ORF">HHU12_26560</name>
</gene>
<dbReference type="AlphaFoldDB" id="A0A7X9RZH1"/>